<proteinExistence type="predicted"/>
<accession>A0A9D1ANV7</accession>
<dbReference type="PROSITE" id="PS01228">
    <property type="entry name" value="COF_1"/>
    <property type="match status" value="1"/>
</dbReference>
<dbReference type="InterPro" id="IPR023214">
    <property type="entry name" value="HAD_sf"/>
</dbReference>
<dbReference type="PANTHER" id="PTHR10000:SF8">
    <property type="entry name" value="HAD SUPERFAMILY HYDROLASE-LIKE, TYPE 3"/>
    <property type="match status" value="1"/>
</dbReference>
<dbReference type="PANTHER" id="PTHR10000">
    <property type="entry name" value="PHOSPHOSERINE PHOSPHATASE"/>
    <property type="match status" value="1"/>
</dbReference>
<dbReference type="Proteomes" id="UP000824242">
    <property type="component" value="Unassembled WGS sequence"/>
</dbReference>
<gene>
    <name evidence="1" type="ORF">IAB89_09930</name>
</gene>
<sequence>MKIRLIATDLDGTLLADDHRTVPERSREALRLASEHGVLTAIASGRTTGILLPVFRQVPQVRYAVISNGAAAVDLQTGERLFSRPFPEQKLNRILDILQEFPHAMLEIYADGEAWVPEKDRPVLEARAKENPFWLDFAPATHLAVDLKEALKGREVEKITVGNMRPGDKEQLLKAVDAASSLAVSSSIDSYMELNEKGVNKGEGLSHLCERLGISASEVMALGDGDNDFELMDWAGVSVAMCNGLPQTKARARYESSLSNEEGGAGEAIERFVLRPAGIVK</sequence>
<protein>
    <submittedName>
        <fullName evidence="1">HAD family phosphatase</fullName>
    </submittedName>
</protein>
<dbReference type="EMBL" id="DVGZ01000109">
    <property type="protein sequence ID" value="HIR47951.1"/>
    <property type="molecule type" value="Genomic_DNA"/>
</dbReference>
<evidence type="ECO:0000313" key="1">
    <source>
        <dbReference type="EMBL" id="HIR47951.1"/>
    </source>
</evidence>
<dbReference type="GO" id="GO:0016791">
    <property type="term" value="F:phosphatase activity"/>
    <property type="evidence" value="ECO:0007669"/>
    <property type="project" value="TreeGrafter"/>
</dbReference>
<dbReference type="NCBIfam" id="TIGR00099">
    <property type="entry name" value="Cof-subfamily"/>
    <property type="match status" value="1"/>
</dbReference>
<name>A0A9D1ANV7_9FIRM</name>
<dbReference type="InterPro" id="IPR000150">
    <property type="entry name" value="Cof"/>
</dbReference>
<dbReference type="Gene3D" id="3.40.50.1000">
    <property type="entry name" value="HAD superfamily/HAD-like"/>
    <property type="match status" value="1"/>
</dbReference>
<reference evidence="1" key="1">
    <citation type="submission" date="2020-10" db="EMBL/GenBank/DDBJ databases">
        <authorList>
            <person name="Gilroy R."/>
        </authorList>
    </citation>
    <scope>NUCLEOTIDE SEQUENCE</scope>
    <source>
        <strain evidence="1">ChiSxjej1B13-7958</strain>
    </source>
</reference>
<dbReference type="Pfam" id="PF08282">
    <property type="entry name" value="Hydrolase_3"/>
    <property type="match status" value="1"/>
</dbReference>
<reference evidence="1" key="2">
    <citation type="journal article" date="2021" name="PeerJ">
        <title>Extensive microbial diversity within the chicken gut microbiome revealed by metagenomics and culture.</title>
        <authorList>
            <person name="Gilroy R."/>
            <person name="Ravi A."/>
            <person name="Getino M."/>
            <person name="Pursley I."/>
            <person name="Horton D.L."/>
            <person name="Alikhan N.F."/>
            <person name="Baker D."/>
            <person name="Gharbi K."/>
            <person name="Hall N."/>
            <person name="Watson M."/>
            <person name="Adriaenssens E.M."/>
            <person name="Foster-Nyarko E."/>
            <person name="Jarju S."/>
            <person name="Secka A."/>
            <person name="Antonio M."/>
            <person name="Oren A."/>
            <person name="Chaudhuri R.R."/>
            <person name="La Ragione R."/>
            <person name="Hildebrand F."/>
            <person name="Pallen M.J."/>
        </authorList>
    </citation>
    <scope>NUCLEOTIDE SEQUENCE</scope>
    <source>
        <strain evidence="1">ChiSxjej1B13-7958</strain>
    </source>
</reference>
<dbReference type="InterPro" id="IPR036412">
    <property type="entry name" value="HAD-like_sf"/>
</dbReference>
<dbReference type="PROSITE" id="PS01229">
    <property type="entry name" value="COF_2"/>
    <property type="match status" value="1"/>
</dbReference>
<dbReference type="SUPFAM" id="SSF56784">
    <property type="entry name" value="HAD-like"/>
    <property type="match status" value="1"/>
</dbReference>
<dbReference type="NCBIfam" id="TIGR01484">
    <property type="entry name" value="HAD-SF-IIB"/>
    <property type="match status" value="1"/>
</dbReference>
<organism evidence="1 2">
    <name type="scientific">Candidatus Caccousia avicola</name>
    <dbReference type="NCBI Taxonomy" id="2840721"/>
    <lineage>
        <taxon>Bacteria</taxon>
        <taxon>Bacillati</taxon>
        <taxon>Bacillota</taxon>
        <taxon>Clostridia</taxon>
        <taxon>Eubacteriales</taxon>
        <taxon>Oscillospiraceae</taxon>
        <taxon>Oscillospiraceae incertae sedis</taxon>
        <taxon>Candidatus Caccousia</taxon>
    </lineage>
</organism>
<evidence type="ECO:0000313" key="2">
    <source>
        <dbReference type="Proteomes" id="UP000824242"/>
    </source>
</evidence>
<dbReference type="GO" id="GO:0000287">
    <property type="term" value="F:magnesium ion binding"/>
    <property type="evidence" value="ECO:0007669"/>
    <property type="project" value="TreeGrafter"/>
</dbReference>
<dbReference type="GO" id="GO:0005829">
    <property type="term" value="C:cytosol"/>
    <property type="evidence" value="ECO:0007669"/>
    <property type="project" value="TreeGrafter"/>
</dbReference>
<dbReference type="AlphaFoldDB" id="A0A9D1ANV7"/>
<dbReference type="InterPro" id="IPR006379">
    <property type="entry name" value="HAD-SF_hydro_IIB"/>
</dbReference>
<comment type="caution">
    <text evidence="1">The sequence shown here is derived from an EMBL/GenBank/DDBJ whole genome shotgun (WGS) entry which is preliminary data.</text>
</comment>
<dbReference type="Gene3D" id="3.30.1240.10">
    <property type="match status" value="1"/>
</dbReference>